<evidence type="ECO:0000259" key="1">
    <source>
        <dbReference type="Pfam" id="PF05523"/>
    </source>
</evidence>
<feature type="domain" description="Sugar 3,4-ketoisomerase QdtA cupin" evidence="1">
    <location>
        <begin position="15"/>
        <end position="127"/>
    </location>
</feature>
<dbReference type="SUPFAM" id="SSF51182">
    <property type="entry name" value="RmlC-like cupins"/>
    <property type="match status" value="1"/>
</dbReference>
<accession>A0A1W2GIG0</accession>
<proteinExistence type="predicted"/>
<dbReference type="CDD" id="cd20292">
    <property type="entry name" value="cupin_QdtA-like"/>
    <property type="match status" value="1"/>
</dbReference>
<dbReference type="InterPro" id="IPR014710">
    <property type="entry name" value="RmlC-like_jellyroll"/>
</dbReference>
<dbReference type="Proteomes" id="UP000192472">
    <property type="component" value="Unassembled WGS sequence"/>
</dbReference>
<protein>
    <submittedName>
        <fullName evidence="2">WxcM-like, C-terminal</fullName>
    </submittedName>
</protein>
<organism evidence="2 3">
    <name type="scientific">Reichenbachiella faecimaris</name>
    <dbReference type="NCBI Taxonomy" id="692418"/>
    <lineage>
        <taxon>Bacteria</taxon>
        <taxon>Pseudomonadati</taxon>
        <taxon>Bacteroidota</taxon>
        <taxon>Cytophagia</taxon>
        <taxon>Cytophagales</taxon>
        <taxon>Reichenbachiellaceae</taxon>
        <taxon>Reichenbachiella</taxon>
    </lineage>
</organism>
<name>A0A1W2GIG0_REIFA</name>
<reference evidence="2 3" key="1">
    <citation type="submission" date="2017-04" db="EMBL/GenBank/DDBJ databases">
        <authorList>
            <person name="Afonso C.L."/>
            <person name="Miller P.J."/>
            <person name="Scott M.A."/>
            <person name="Spackman E."/>
            <person name="Goraichik I."/>
            <person name="Dimitrov K.M."/>
            <person name="Suarez D.L."/>
            <person name="Swayne D.E."/>
        </authorList>
    </citation>
    <scope>NUCLEOTIDE SEQUENCE [LARGE SCALE GENOMIC DNA]</scope>
    <source>
        <strain evidence="2 3">DSM 26133</strain>
    </source>
</reference>
<dbReference type="EMBL" id="FWYF01000003">
    <property type="protein sequence ID" value="SMD36443.1"/>
    <property type="molecule type" value="Genomic_DNA"/>
</dbReference>
<dbReference type="RefSeq" id="WP_084373547.1">
    <property type="nucleotide sequence ID" value="NZ_FWYF01000003.1"/>
</dbReference>
<dbReference type="Gene3D" id="2.60.120.10">
    <property type="entry name" value="Jelly Rolls"/>
    <property type="match status" value="1"/>
</dbReference>
<sequence length="135" mass="15875">MTIPRLYNLPTVDINSIMTIAERDDLPFPVKRVYWITSNHEDEIRGEHAHKSCQQLLVCLHGELNIQLEDNHGNKSSFCLKHPNEMVLIPSQYWCKIAYKKDAIVLVMASHEYDPEDYIRVYDEFKSQELKYHLG</sequence>
<dbReference type="InterPro" id="IPR011051">
    <property type="entry name" value="RmlC_Cupin_sf"/>
</dbReference>
<keyword evidence="3" id="KW-1185">Reference proteome</keyword>
<gene>
    <name evidence="2" type="ORF">SAMN04488029_2897</name>
</gene>
<dbReference type="AlphaFoldDB" id="A0A1W2GIG0"/>
<evidence type="ECO:0000313" key="3">
    <source>
        <dbReference type="Proteomes" id="UP000192472"/>
    </source>
</evidence>
<dbReference type="InterPro" id="IPR008894">
    <property type="entry name" value="QdtA_cupin_dom"/>
</dbReference>
<dbReference type="OrthoDB" id="9795513at2"/>
<dbReference type="STRING" id="692418.SAMN04488029_2897"/>
<dbReference type="Pfam" id="PF05523">
    <property type="entry name" value="FdtA"/>
    <property type="match status" value="1"/>
</dbReference>
<evidence type="ECO:0000313" key="2">
    <source>
        <dbReference type="EMBL" id="SMD36443.1"/>
    </source>
</evidence>